<feature type="non-terminal residue" evidence="2">
    <location>
        <position position="22"/>
    </location>
</feature>
<gene>
    <name evidence="2" type="ORF">rCG_59613</name>
</gene>
<evidence type="ECO:0000256" key="1">
    <source>
        <dbReference type="SAM" id="MobiDB-lite"/>
    </source>
</evidence>
<reference evidence="2 3" key="1">
    <citation type="submission" date="2005-09" db="EMBL/GenBank/DDBJ databases">
        <authorList>
            <person name="Mural R.J."/>
            <person name="Li P.W."/>
            <person name="Adams M.D."/>
            <person name="Amanatides P.G."/>
            <person name="Baden-Tillson H."/>
            <person name="Barnstead M."/>
            <person name="Chin S.H."/>
            <person name="Dew I."/>
            <person name="Evans C.A."/>
            <person name="Ferriera S."/>
            <person name="Flanigan M."/>
            <person name="Fosler C."/>
            <person name="Glodek A."/>
            <person name="Gu Z."/>
            <person name="Holt R.A."/>
            <person name="Jennings D."/>
            <person name="Kraft C.L."/>
            <person name="Lu F."/>
            <person name="Nguyen T."/>
            <person name="Nusskern D.R."/>
            <person name="Pfannkoch C.M."/>
            <person name="Sitter C."/>
            <person name="Sutton G.G."/>
            <person name="Venter J.C."/>
            <person name="Wang Z."/>
            <person name="Woodage T."/>
            <person name="Zheng X.H."/>
            <person name="Zhong F."/>
        </authorList>
    </citation>
    <scope>NUCLEOTIDE SEQUENCE [LARGE SCALE GENOMIC DNA]</scope>
    <source>
        <strain>BN</strain>
        <strain evidence="3">Sprague-Dawley</strain>
    </source>
</reference>
<organism evidence="2 3">
    <name type="scientific">Rattus norvegicus</name>
    <name type="common">Rat</name>
    <dbReference type="NCBI Taxonomy" id="10116"/>
    <lineage>
        <taxon>Eukaryota</taxon>
        <taxon>Metazoa</taxon>
        <taxon>Chordata</taxon>
        <taxon>Craniata</taxon>
        <taxon>Vertebrata</taxon>
        <taxon>Euteleostomi</taxon>
        <taxon>Mammalia</taxon>
        <taxon>Eutheria</taxon>
        <taxon>Euarchontoglires</taxon>
        <taxon>Glires</taxon>
        <taxon>Rodentia</taxon>
        <taxon>Myomorpha</taxon>
        <taxon>Muroidea</taxon>
        <taxon>Muridae</taxon>
        <taxon>Murinae</taxon>
        <taxon>Rattus</taxon>
    </lineage>
</organism>
<name>A6HSF1_RAT</name>
<proteinExistence type="predicted"/>
<sequence length="22" mass="2375">SPPEEKELTGASRARSSGSWEL</sequence>
<evidence type="ECO:0000313" key="3">
    <source>
        <dbReference type="Proteomes" id="UP000234681"/>
    </source>
</evidence>
<evidence type="ECO:0000313" key="2">
    <source>
        <dbReference type="EMBL" id="EDM15921.1"/>
    </source>
</evidence>
<feature type="non-terminal residue" evidence="2">
    <location>
        <position position="1"/>
    </location>
</feature>
<protein>
    <submittedName>
        <fullName evidence="2">RCG59613</fullName>
    </submittedName>
</protein>
<dbReference type="AlphaFoldDB" id="A6HSF1"/>
<feature type="region of interest" description="Disordered" evidence="1">
    <location>
        <begin position="1"/>
        <end position="22"/>
    </location>
</feature>
<dbReference type="Proteomes" id="UP000234681">
    <property type="component" value="Chromosome 7"/>
</dbReference>
<dbReference type="EMBL" id="CH473950">
    <property type="protein sequence ID" value="EDM15921.1"/>
    <property type="molecule type" value="Genomic_DNA"/>
</dbReference>
<accession>A6HSF1</accession>